<dbReference type="CDD" id="cd04186">
    <property type="entry name" value="GT_2_like_c"/>
    <property type="match status" value="1"/>
</dbReference>
<evidence type="ECO:0000259" key="4">
    <source>
        <dbReference type="Pfam" id="PF00535"/>
    </source>
</evidence>
<feature type="domain" description="Glycosyltransferase 2-like" evidence="4">
    <location>
        <begin position="24"/>
        <end position="150"/>
    </location>
</feature>
<dbReference type="InterPro" id="IPR029044">
    <property type="entry name" value="Nucleotide-diphossugar_trans"/>
</dbReference>
<dbReference type="Pfam" id="PF00535">
    <property type="entry name" value="Glycos_transf_2"/>
    <property type="match status" value="1"/>
</dbReference>
<evidence type="ECO:0000256" key="3">
    <source>
        <dbReference type="ARBA" id="ARBA00022679"/>
    </source>
</evidence>
<dbReference type="AlphaFoldDB" id="A0A7I8BWJ5"/>
<keyword evidence="3 5" id="KW-0808">Transferase</keyword>
<evidence type="ECO:0000313" key="5">
    <source>
        <dbReference type="EMBL" id="BCF92885.1"/>
    </source>
</evidence>
<dbReference type="EMBL" id="AP023176">
    <property type="protein sequence ID" value="BCF92885.1"/>
    <property type="molecule type" value="Genomic_DNA"/>
</dbReference>
<keyword evidence="2" id="KW-0328">Glycosyltransferase</keyword>
<proteinExistence type="inferred from homology"/>
<sequence>MTISETSVNIDATSRMHGASPRVTVILVNYKNAEMTLRCVDSLFDMVYDNFLVIVVDNASSAESYDRLKDATQPVTIVRSTENLGFARACNLAIAGLESDPPAYVWLLNNDAIVHQDALLRLVALAEGEKKVGAVGSKIVHMHSNSIISAGGGVINSITGTTKNLTIEQARKRLDYICGASFLIRWDALKSVGPFREDYFLYWEDADYCARLRRDKWALAFAEDSIIYHAESTTVGKGSVLFDYLFSRASVIFVREHFRHYWLVPLTISLGGRVVKRIGRNNFAGVFATCKGFVHGLQGKLQRPGEAGRAR</sequence>
<dbReference type="RefSeq" id="WP_180726388.1">
    <property type="nucleotide sequence ID" value="NZ_AP023176.1"/>
</dbReference>
<organism evidence="5 6">
    <name type="scientific">Paraburkholderia largidicola</name>
    <dbReference type="NCBI Taxonomy" id="3014751"/>
    <lineage>
        <taxon>Bacteria</taxon>
        <taxon>Pseudomonadati</taxon>
        <taxon>Pseudomonadota</taxon>
        <taxon>Betaproteobacteria</taxon>
        <taxon>Burkholderiales</taxon>
        <taxon>Burkholderiaceae</taxon>
        <taxon>Paraburkholderia</taxon>
    </lineage>
</organism>
<evidence type="ECO:0000256" key="2">
    <source>
        <dbReference type="ARBA" id="ARBA00022676"/>
    </source>
</evidence>
<name>A0A7I8BWJ5_9BURK</name>
<dbReference type="SUPFAM" id="SSF53448">
    <property type="entry name" value="Nucleotide-diphospho-sugar transferases"/>
    <property type="match status" value="1"/>
</dbReference>
<gene>
    <name evidence="5" type="ORF">PPGU16_59520</name>
</gene>
<protein>
    <submittedName>
        <fullName evidence="5">Rhamnosyltransferase</fullName>
    </submittedName>
</protein>
<dbReference type="PANTHER" id="PTHR43179:SF12">
    <property type="entry name" value="GALACTOFURANOSYLTRANSFERASE GLFT2"/>
    <property type="match status" value="1"/>
</dbReference>
<evidence type="ECO:0000256" key="1">
    <source>
        <dbReference type="ARBA" id="ARBA00006739"/>
    </source>
</evidence>
<comment type="similarity">
    <text evidence="1">Belongs to the glycosyltransferase 2 family.</text>
</comment>
<dbReference type="KEGG" id="plad:PPGU16_59520"/>
<dbReference type="InterPro" id="IPR001173">
    <property type="entry name" value="Glyco_trans_2-like"/>
</dbReference>
<dbReference type="Proteomes" id="UP000510888">
    <property type="component" value="Plasmid PPGU16_p1"/>
</dbReference>
<accession>A0A7I8BWJ5</accession>
<dbReference type="GO" id="GO:0016757">
    <property type="term" value="F:glycosyltransferase activity"/>
    <property type="evidence" value="ECO:0007669"/>
    <property type="project" value="UniProtKB-KW"/>
</dbReference>
<keyword evidence="6" id="KW-1185">Reference proteome</keyword>
<evidence type="ECO:0000313" key="6">
    <source>
        <dbReference type="Proteomes" id="UP000510888"/>
    </source>
</evidence>
<reference evidence="5 6" key="1">
    <citation type="journal article" date="2020" name="Genes (Basel)">
        <title>Genomic Comparison of Insect Gut Symbionts from Divergent Burkholderia Subclades.</title>
        <authorList>
            <person name="Takeshita K."/>
            <person name="Kikuchi Y."/>
        </authorList>
    </citation>
    <scope>NUCLEOTIDE SEQUENCE [LARGE SCALE GENOMIC DNA]</scope>
    <source>
        <strain evidence="5 6">PGU16</strain>
        <plasmid evidence="5 6">PPGU16_p1</plasmid>
    </source>
</reference>
<keyword evidence="5" id="KW-0614">Plasmid</keyword>
<dbReference type="Gene3D" id="3.90.550.10">
    <property type="entry name" value="Spore Coat Polysaccharide Biosynthesis Protein SpsA, Chain A"/>
    <property type="match status" value="1"/>
</dbReference>
<dbReference type="PANTHER" id="PTHR43179">
    <property type="entry name" value="RHAMNOSYLTRANSFERASE WBBL"/>
    <property type="match status" value="1"/>
</dbReference>
<geneLocation type="plasmid" evidence="5 6">
    <name>PPGU16_p1</name>
</geneLocation>